<sequence>MSIDYESPFRLDKEEYDRDIDVVDAYFEQISHYIDNQTGHEYDIETIRFNVNEMFKDGGELEHKFPNVRMFVRNQKTGDREEKFVTIDKLFKTVIAKELISAPSLTFYLPETVKRSKLSEFMEQNVAKRAVIKGEMFAAKAAGNAVLHINKKNEQNAVKTLNNGSSGAFSSPYTILYNQSSHSVLTSTCRTATSFANAANERLLGGRRHYDTPNRVIDHFLSIGTLTDFREFGQIVEEFNLHIPTVDETMEVIHYSSNDYWINPEADKKIRQYVENTPGLERAALVYMGDLFHLAKFNDGMMRDFFTALISKAVFEEEVTDWDAALKTIDGDMKIVLSQFRTDVVPVGKSFGDVRKKDENTDKWLPWDQQDEFKQLIRTGLFLQKTIGKYSKFIKVLLTNKNLPVNIARMPDVVRKVGVVSDTDSTMMTAQWWATWYTGTYFGEEATRVSDMIIYLATQHMRHLMASMSKNMGVHTDRIFLYAAKNEFKFDSFALTTKAKHYFSLITAQEGQLLEDPELEVKGVSLRTSNIPPVVMNEFKKTIKQFCKTVASGEQIEILPVLHRVAEIEHEVASTVKAGRSDYLKTTNIKDRSAYADDDEKNYHYHRMYNTIFGPKYGYIDEPPYEAVRLPVNLENKTQIADWLASIEDPIIKAGAEKWFEENPKRKYTTLMLPDYLVSNYGIPADLVKAANSRRTAFATVEPYYHVLECLGVFMIDEDRTRLLSDYYGEMID</sequence>
<protein>
    <submittedName>
        <fullName evidence="1">Uncharacterized protein</fullName>
    </submittedName>
</protein>
<dbReference type="InterPro" id="IPR043502">
    <property type="entry name" value="DNA/RNA_pol_sf"/>
</dbReference>
<dbReference type="KEGG" id="vg:29061625"/>
<reference evidence="1 2" key="1">
    <citation type="submission" date="2016-06" db="EMBL/GenBank/DDBJ databases">
        <authorList>
            <person name="Kjaerup R.B."/>
            <person name="Dalgaard T.S."/>
            <person name="Juul-Madsen H.R."/>
        </authorList>
    </citation>
    <scope>NUCLEOTIDE SEQUENCE [LARGE SCALE GENOMIC DNA]</scope>
</reference>
<dbReference type="InterPro" id="IPR046908">
    <property type="entry name" value="divDNApol"/>
</dbReference>
<dbReference type="GeneID" id="29061625"/>
<name>A0A1B2IC92_9CAUD</name>
<evidence type="ECO:0000313" key="1">
    <source>
        <dbReference type="EMBL" id="ANZ48871.1"/>
    </source>
</evidence>
<dbReference type="Pfam" id="PF20286">
    <property type="entry name" value="divDNApol"/>
    <property type="match status" value="1"/>
</dbReference>
<gene>
    <name evidence="1" type="ORF">EARLPHILLIPIV_21</name>
</gene>
<accession>A0A1B2IC92</accession>
<proteinExistence type="predicted"/>
<evidence type="ECO:0000313" key="2">
    <source>
        <dbReference type="Proteomes" id="UP000201594"/>
    </source>
</evidence>
<dbReference type="Proteomes" id="UP000201594">
    <property type="component" value="Segment"/>
</dbReference>
<dbReference type="EMBL" id="KX397367">
    <property type="protein sequence ID" value="ANZ48871.1"/>
    <property type="molecule type" value="Genomic_DNA"/>
</dbReference>
<dbReference type="OrthoDB" id="619at10239"/>
<organism evidence="1 2">
    <name type="scientific">Erwinia phage vB_EamM_EarlPhillipIV</name>
    <dbReference type="NCBI Taxonomy" id="1883372"/>
    <lineage>
        <taxon>Viruses</taxon>
        <taxon>Duplodnaviria</taxon>
        <taxon>Heunggongvirae</taxon>
        <taxon>Uroviricota</taxon>
        <taxon>Caudoviricetes</taxon>
        <taxon>Chimalliviridae</taxon>
        <taxon>Derbicusvirus</taxon>
        <taxon>Derbicusvirus derbicus</taxon>
    </lineage>
</organism>
<dbReference type="SUPFAM" id="SSF56672">
    <property type="entry name" value="DNA/RNA polymerases"/>
    <property type="match status" value="1"/>
</dbReference>
<dbReference type="RefSeq" id="YP_009278333.1">
    <property type="nucleotide sequence ID" value="NC_031007.1"/>
</dbReference>